<keyword evidence="4 10" id="KW-1133">Transmembrane helix</keyword>
<proteinExistence type="predicted"/>
<keyword evidence="9" id="KW-0407">Ion channel</keyword>
<dbReference type="PANTHER" id="PTHR43427:SF6">
    <property type="entry name" value="CHLORIDE CHANNEL PROTEIN CLC-E"/>
    <property type="match status" value="1"/>
</dbReference>
<evidence type="ECO:0000256" key="5">
    <source>
        <dbReference type="ARBA" id="ARBA00023065"/>
    </source>
</evidence>
<sequence length="593" mass="62757">MWRQLRHRLGLPLGQHALRSSEPWQIVLCALMGAAIGLVVVAMHEVVTWLHRADFSLPAGRSLSTGIGIDPLRIALVPALGGLALGLMGLLEKHFRASEIVDPIEANAIHGGRMSLAESLRLSIATILSNAAGASLGMEAAYSQTGASMLSSLGQVLNLRRADRRIFVAAGAGAAIAAAFNAPLAGAFYGYELVLGSYAPAALAQVAIAALTGTLAVRATIGVAPIFLVHPPPVTGVDHWDYLLFVLIGLGSAGVGTLTMRAATWCESALRRYQVPRWLRPALGGALLSSIALALPQVLGSGHGAIQMLFQHQPALLLLALLLAGKIAASAISIGAGFRGGLFSSSLYLGCLFGAVMEKVAGLGIALSGAEQFTCMLVGMGAMAASIVGAPVTMVLLVLEVTGDFQVALAVLAGVVVSATITRHTFGYSFATWRFHQRGKPIRGAHDVGWIAELTARRLMRGDTFAVRQDLPLMTLREQVPLGSRSRVFVVNENGVYAGQIDVALVHDTDINDAAAGLVAIDLATNSHDFLHSTQDIRAVLARFEDAELEALPVLSEDRHILGYVSEAFALRRYAQEMEKRRSAELGERDLFK</sequence>
<evidence type="ECO:0000256" key="6">
    <source>
        <dbReference type="ARBA" id="ARBA00023136"/>
    </source>
</evidence>
<keyword evidence="3 10" id="KW-0812">Transmembrane</keyword>
<keyword evidence="7" id="KW-0869">Chloride channel</keyword>
<dbReference type="InterPro" id="IPR046342">
    <property type="entry name" value="CBS_dom_sf"/>
</dbReference>
<evidence type="ECO:0000256" key="2">
    <source>
        <dbReference type="ARBA" id="ARBA00022448"/>
    </source>
</evidence>
<dbReference type="Pfam" id="PF00654">
    <property type="entry name" value="Voltage_CLC"/>
    <property type="match status" value="1"/>
</dbReference>
<comment type="subcellular location">
    <subcellularLocation>
        <location evidence="1">Membrane</location>
        <topology evidence="1">Multi-pass membrane protein</topology>
    </subcellularLocation>
</comment>
<evidence type="ECO:0000256" key="10">
    <source>
        <dbReference type="SAM" id="Phobius"/>
    </source>
</evidence>
<dbReference type="PANTHER" id="PTHR43427">
    <property type="entry name" value="CHLORIDE CHANNEL PROTEIN CLC-E"/>
    <property type="match status" value="1"/>
</dbReference>
<dbReference type="CDD" id="cd00400">
    <property type="entry name" value="Voltage_gated_ClC"/>
    <property type="match status" value="1"/>
</dbReference>
<evidence type="ECO:0000256" key="3">
    <source>
        <dbReference type="ARBA" id="ARBA00022692"/>
    </source>
</evidence>
<keyword evidence="8" id="KW-0868">Chloride</keyword>
<feature type="transmembrane region" description="Helical" evidence="10">
    <location>
        <begin position="71"/>
        <end position="91"/>
    </location>
</feature>
<dbReference type="InterPro" id="IPR014743">
    <property type="entry name" value="Cl-channel_core"/>
</dbReference>
<evidence type="ECO:0000256" key="8">
    <source>
        <dbReference type="ARBA" id="ARBA00023214"/>
    </source>
</evidence>
<keyword evidence="5" id="KW-0406">Ion transport</keyword>
<dbReference type="GO" id="GO:0005254">
    <property type="term" value="F:chloride channel activity"/>
    <property type="evidence" value="ECO:0007669"/>
    <property type="project" value="UniProtKB-KW"/>
</dbReference>
<dbReference type="InterPro" id="IPR001807">
    <property type="entry name" value="ClC"/>
</dbReference>
<dbReference type="AlphaFoldDB" id="A0A1J5SCZ2"/>
<accession>A0A1J5SCZ2</accession>
<keyword evidence="2" id="KW-0813">Transport</keyword>
<dbReference type="Gene3D" id="1.10.3080.10">
    <property type="entry name" value="Clc chloride channel"/>
    <property type="match status" value="1"/>
</dbReference>
<comment type="caution">
    <text evidence="11">The sequence shown here is derived from an EMBL/GenBank/DDBJ whole genome shotgun (WGS) entry which is preliminary data.</text>
</comment>
<dbReference type="EMBL" id="MLJW01000045">
    <property type="protein sequence ID" value="OIR06239.1"/>
    <property type="molecule type" value="Genomic_DNA"/>
</dbReference>
<dbReference type="PRINTS" id="PR00762">
    <property type="entry name" value="CLCHANNEL"/>
</dbReference>
<name>A0A1J5SCZ2_9ZZZZ</name>
<dbReference type="SUPFAM" id="SSF54631">
    <property type="entry name" value="CBS-domain pair"/>
    <property type="match status" value="1"/>
</dbReference>
<evidence type="ECO:0000256" key="1">
    <source>
        <dbReference type="ARBA" id="ARBA00004141"/>
    </source>
</evidence>
<evidence type="ECO:0000256" key="4">
    <source>
        <dbReference type="ARBA" id="ARBA00022989"/>
    </source>
</evidence>
<reference evidence="11" key="1">
    <citation type="submission" date="2016-10" db="EMBL/GenBank/DDBJ databases">
        <title>Sequence of Gallionella enrichment culture.</title>
        <authorList>
            <person name="Poehlein A."/>
            <person name="Muehling M."/>
            <person name="Daniel R."/>
        </authorList>
    </citation>
    <scope>NUCLEOTIDE SEQUENCE</scope>
</reference>
<dbReference type="SUPFAM" id="SSF81340">
    <property type="entry name" value="Clc chloride channel"/>
    <property type="match status" value="1"/>
</dbReference>
<keyword evidence="6 10" id="KW-0472">Membrane</keyword>
<gene>
    <name evidence="11" type="primary">clcB_1</name>
    <name evidence="11" type="ORF">GALL_117120</name>
</gene>
<feature type="transmembrane region" description="Helical" evidence="10">
    <location>
        <begin position="26"/>
        <end position="51"/>
    </location>
</feature>
<feature type="transmembrane region" description="Helical" evidence="10">
    <location>
        <begin position="347"/>
        <end position="370"/>
    </location>
</feature>
<feature type="transmembrane region" description="Helical" evidence="10">
    <location>
        <begin position="203"/>
        <end position="228"/>
    </location>
</feature>
<feature type="transmembrane region" description="Helical" evidence="10">
    <location>
        <begin position="377"/>
        <end position="399"/>
    </location>
</feature>
<dbReference type="Gene3D" id="3.10.580.10">
    <property type="entry name" value="CBS-domain"/>
    <property type="match status" value="1"/>
</dbReference>
<evidence type="ECO:0000313" key="11">
    <source>
        <dbReference type="EMBL" id="OIR06239.1"/>
    </source>
</evidence>
<dbReference type="GO" id="GO:0034707">
    <property type="term" value="C:chloride channel complex"/>
    <property type="evidence" value="ECO:0007669"/>
    <property type="project" value="UniProtKB-KW"/>
</dbReference>
<feature type="transmembrane region" description="Helical" evidence="10">
    <location>
        <begin position="316"/>
        <end position="335"/>
    </location>
</feature>
<feature type="transmembrane region" description="Helical" evidence="10">
    <location>
        <begin position="240"/>
        <end position="258"/>
    </location>
</feature>
<dbReference type="InterPro" id="IPR050368">
    <property type="entry name" value="ClC-type_chloride_channel"/>
</dbReference>
<feature type="transmembrane region" description="Helical" evidence="10">
    <location>
        <begin position="278"/>
        <end position="295"/>
    </location>
</feature>
<feature type="transmembrane region" description="Helical" evidence="10">
    <location>
        <begin position="405"/>
        <end position="426"/>
    </location>
</feature>
<evidence type="ECO:0000256" key="7">
    <source>
        <dbReference type="ARBA" id="ARBA00023173"/>
    </source>
</evidence>
<feature type="transmembrane region" description="Helical" evidence="10">
    <location>
        <begin position="166"/>
        <end position="191"/>
    </location>
</feature>
<protein>
    <submittedName>
        <fullName evidence="11">Voltage-gated ClC-type chloride channel ClcB</fullName>
    </submittedName>
</protein>
<organism evidence="11">
    <name type="scientific">mine drainage metagenome</name>
    <dbReference type="NCBI Taxonomy" id="410659"/>
    <lineage>
        <taxon>unclassified sequences</taxon>
        <taxon>metagenomes</taxon>
        <taxon>ecological metagenomes</taxon>
    </lineage>
</organism>
<evidence type="ECO:0000256" key="9">
    <source>
        <dbReference type="ARBA" id="ARBA00023303"/>
    </source>
</evidence>